<keyword evidence="3" id="KW-1185">Reference proteome</keyword>
<dbReference type="PANTHER" id="PTHR16246:SF2">
    <property type="entry name" value="HOST CELL FACTOR C1 REGULATOR 1"/>
    <property type="match status" value="1"/>
</dbReference>
<dbReference type="Proteomes" id="UP001292094">
    <property type="component" value="Unassembled WGS sequence"/>
</dbReference>
<dbReference type="PANTHER" id="PTHR16246">
    <property type="entry name" value="HOST CELL FACTOR C1 REGULATOR 1"/>
    <property type="match status" value="1"/>
</dbReference>
<feature type="compositionally biased region" description="Low complexity" evidence="1">
    <location>
        <begin position="162"/>
        <end position="188"/>
    </location>
</feature>
<organism evidence="2 3">
    <name type="scientific">Petrolisthes manimaculis</name>
    <dbReference type="NCBI Taxonomy" id="1843537"/>
    <lineage>
        <taxon>Eukaryota</taxon>
        <taxon>Metazoa</taxon>
        <taxon>Ecdysozoa</taxon>
        <taxon>Arthropoda</taxon>
        <taxon>Crustacea</taxon>
        <taxon>Multicrustacea</taxon>
        <taxon>Malacostraca</taxon>
        <taxon>Eumalacostraca</taxon>
        <taxon>Eucarida</taxon>
        <taxon>Decapoda</taxon>
        <taxon>Pleocyemata</taxon>
        <taxon>Anomura</taxon>
        <taxon>Galatheoidea</taxon>
        <taxon>Porcellanidae</taxon>
        <taxon>Petrolisthes</taxon>
    </lineage>
</organism>
<name>A0AAE1NDJ5_9EUCA</name>
<dbReference type="AlphaFoldDB" id="A0AAE1NDJ5"/>
<dbReference type="EMBL" id="JAWZYT010006863">
    <property type="protein sequence ID" value="KAK4287427.1"/>
    <property type="molecule type" value="Genomic_DNA"/>
</dbReference>
<feature type="region of interest" description="Disordered" evidence="1">
    <location>
        <begin position="66"/>
        <end position="256"/>
    </location>
</feature>
<accession>A0AAE1NDJ5</accession>
<evidence type="ECO:0000313" key="2">
    <source>
        <dbReference type="EMBL" id="KAK4287427.1"/>
    </source>
</evidence>
<feature type="compositionally biased region" description="Gly residues" evidence="1">
    <location>
        <begin position="94"/>
        <end position="111"/>
    </location>
</feature>
<feature type="compositionally biased region" description="Gly residues" evidence="1">
    <location>
        <begin position="207"/>
        <end position="216"/>
    </location>
</feature>
<evidence type="ECO:0000313" key="3">
    <source>
        <dbReference type="Proteomes" id="UP001292094"/>
    </source>
</evidence>
<sequence length="256" mass="26286">MGGNIRMAGSSLNGVPIVYKRKPEDEPEEVKPLTKQHISEERMAAHLNSLHLSHTYYNHRLGKKCARKSTTTTTTTTTTDEDLDELDSDEEDGGGGGCGGERGDDTGGGGARLILSREVKAAMGNGESPLPTSLLERLRKPRMEVVLWQPPPTPPLQPPPSLSLLTTTTTTTPPTTTSSNNGTPQNGTPQKGAPQNGAPVPVEPQGTSGGGGGSGASVGTPLPSHTTSGGGVGGSGASVGEDEVSSNGFHSMVESV</sequence>
<feature type="compositionally biased region" description="Gly residues" evidence="1">
    <location>
        <begin position="228"/>
        <end position="237"/>
    </location>
</feature>
<reference evidence="2" key="1">
    <citation type="submission" date="2023-11" db="EMBL/GenBank/DDBJ databases">
        <title>Genome assemblies of two species of porcelain crab, Petrolisthes cinctipes and Petrolisthes manimaculis (Anomura: Porcellanidae).</title>
        <authorList>
            <person name="Angst P."/>
        </authorList>
    </citation>
    <scope>NUCLEOTIDE SEQUENCE</scope>
    <source>
        <strain evidence="2">PB745_02</strain>
        <tissue evidence="2">Gill</tissue>
    </source>
</reference>
<gene>
    <name evidence="2" type="ORF">Pmani_039501</name>
</gene>
<protein>
    <submittedName>
        <fullName evidence="2">Uncharacterized protein</fullName>
    </submittedName>
</protein>
<dbReference type="InterPro" id="IPR029195">
    <property type="entry name" value="HCFC1R1"/>
</dbReference>
<feature type="compositionally biased region" description="Acidic residues" evidence="1">
    <location>
        <begin position="79"/>
        <end position="93"/>
    </location>
</feature>
<evidence type="ECO:0000256" key="1">
    <source>
        <dbReference type="SAM" id="MobiDB-lite"/>
    </source>
</evidence>
<comment type="caution">
    <text evidence="2">The sequence shown here is derived from an EMBL/GenBank/DDBJ whole genome shotgun (WGS) entry which is preliminary data.</text>
</comment>
<proteinExistence type="predicted"/>
<feature type="compositionally biased region" description="Pro residues" evidence="1">
    <location>
        <begin position="149"/>
        <end position="161"/>
    </location>
</feature>